<reference evidence="7" key="1">
    <citation type="journal article" date="2020" name="bioRxiv">
        <title>Chromosome-level reference genome of the European wasp spider Argiope bruennichi: a resource for studies on range expansion and evolutionary adaptation.</title>
        <authorList>
            <person name="Sheffer M.M."/>
            <person name="Hoppe A."/>
            <person name="Krehenwinkel H."/>
            <person name="Uhl G."/>
            <person name="Kuss A.W."/>
            <person name="Jensen L."/>
            <person name="Jensen C."/>
            <person name="Gillespie R.G."/>
            <person name="Hoff K.J."/>
            <person name="Prost S."/>
        </authorList>
    </citation>
    <scope>NUCLEOTIDE SEQUENCE</scope>
</reference>
<comment type="similarity">
    <text evidence="5">Belongs to the Fanconi anemia protein FANCD2 family.</text>
</comment>
<sequence length="1428" mass="162722">MALETIGKKISDVYLSQEPALNPKRGGRNSENTFEGILKQVGFILGENNDANELNVDQAVFLRDLSKLLSERNSSRIQNFLTGFEAHLEDEIRLKWSLMPTVTAATCETARNVSQDSLVHLLLNMEVIQEKVISIMLGKLVDFSYCENTALYDRSEGKTVACLIISQFRWLSKLVNSEALAEKLLELIEATPKEVQRDIIKLLPDVINEYDHPKVAKRLGEIFLDNQELNVIILDTLTNLNIEPELLSDMRGKVIETITTANIEDLPILVKFVLQDLNSTEAPQIIRDLREKLDFDSTFNPIISSTPLANKSEEISKSIEGCVLNTIKHALKFQKSLCDAWIKHLEVLQGSQSHKSLDIFVVLILMSLGIHEKKLESLLKSKIRSCSFNEDLLQITFRYHHDVLQEYAPQLLKIAECLLRCIEPAISSFGCSIYIKCFIWFDAFYKQEVIGNLITHVGNRSENEINTALETLLSLIRSHTHKMISYALFVKNLLDHLHEMTLNQIRKVHEMLSILAYQGGREGTMLLDDMLIIIRKQLTNKNLKYRKMGVIGALMSAKTAAEKEADDSLNISISSNALELDECYQHSIKLLELVTESTSDSCEAFSLFCDELSHIMLEKKLSQPILDWVGDRVLSDFEETYIIDVVPEEYNGKNYGPKFALDEVNEPVAIDLYNIVLKSAGKLHSKVTTNFHNSSKLQVKNKSELDKSRVLKTLLKISDLPETSGSNSSVTKIASPLKLAPMFRLLRIFRQIQDNNLEAIDALLGCSIILPEFKYQKFAVLSTSEKHLILNILFFCINWIRENINAFATTNDEDIRCNVLSRLQLLIELENLVCKYASEVSDYTPPMANFDCEEKSLSVPKKISKKPVKRAIKGSKNKAKKRKSEENTEQTELLTHDVSSKSKSTDTDSDDEFEIKVESDTKKLKSLQPFFRELDLVVFVLLKSEITFKKRSDIFMNEKVTSVQLHPLELKFLLDDLSSKLHYSLGPSLSFLRGPHKQIGFSNLESLPTIKIIMFCIQLIPALCNIIDEFTKFFRSIINDSDGIEDSLVLYTNETQLIMKCLNMVLKVLKQIISWKNFNLIENAPVLRKAIIAFISDKEIEKENSNDKLIGICVNRLVEIADAIPSLSSAANLMQLLVCILNYTSDSNSKQRVSSVALKFLKKKWFDFDNKVSKSAEINENIRLILQAYLENGTTALKALDFLSAEAFPQLLDEENDVVYCTLNKSTFSSFYKIMLNSLAKYVKVYFASKHSDEENMYEWSVAFKVFQVFTNVLKHFSLRCNIAVCLKCSREILQTFLRYGMPLMDKLFVDSKEEVICLMKILQVSTRYLQHVCCHSKVLKDVSLIKHVPPLKRNLEVFVFRVKMMLAVNKCEEAFWIGNLKNRDLKGEEILSQAMQEDDDDSNAEVEEEEQDKSDTDLSNIESDTEN</sequence>
<accession>A0A8T0EYF9</accession>
<dbReference type="GO" id="GO:0007129">
    <property type="term" value="P:homologous chromosome pairing at meiosis"/>
    <property type="evidence" value="ECO:0007669"/>
    <property type="project" value="TreeGrafter"/>
</dbReference>
<evidence type="ECO:0000256" key="2">
    <source>
        <dbReference type="ARBA" id="ARBA00022499"/>
    </source>
</evidence>
<keyword evidence="4" id="KW-0539">Nucleus</keyword>
<evidence type="ECO:0000256" key="6">
    <source>
        <dbReference type="SAM" id="MobiDB-lite"/>
    </source>
</evidence>
<feature type="compositionally biased region" description="Basic residues" evidence="6">
    <location>
        <begin position="863"/>
        <end position="882"/>
    </location>
</feature>
<dbReference type="EMBL" id="JABXBU010001863">
    <property type="protein sequence ID" value="KAF8781779.1"/>
    <property type="molecule type" value="Genomic_DNA"/>
</dbReference>
<dbReference type="GO" id="GO:1990918">
    <property type="term" value="P:double-strand break repair involved in meiotic recombination"/>
    <property type="evidence" value="ECO:0007669"/>
    <property type="project" value="TreeGrafter"/>
</dbReference>
<evidence type="ECO:0000313" key="7">
    <source>
        <dbReference type="EMBL" id="KAF8781779.1"/>
    </source>
</evidence>
<dbReference type="GO" id="GO:0000793">
    <property type="term" value="C:condensed chromosome"/>
    <property type="evidence" value="ECO:0007669"/>
    <property type="project" value="TreeGrafter"/>
</dbReference>
<keyword evidence="3" id="KW-0832">Ubl conjugation</keyword>
<evidence type="ECO:0000256" key="4">
    <source>
        <dbReference type="ARBA" id="ARBA00023242"/>
    </source>
</evidence>
<evidence type="ECO:0000256" key="3">
    <source>
        <dbReference type="ARBA" id="ARBA00022843"/>
    </source>
</evidence>
<feature type="compositionally biased region" description="Acidic residues" evidence="6">
    <location>
        <begin position="1397"/>
        <end position="1413"/>
    </location>
</feature>
<name>A0A8T0EYF9_ARGBR</name>
<reference evidence="7" key="2">
    <citation type="submission" date="2020-06" db="EMBL/GenBank/DDBJ databases">
        <authorList>
            <person name="Sheffer M."/>
        </authorList>
    </citation>
    <scope>NUCLEOTIDE SEQUENCE</scope>
</reference>
<dbReference type="Proteomes" id="UP000807504">
    <property type="component" value="Unassembled WGS sequence"/>
</dbReference>
<dbReference type="Pfam" id="PF14631">
    <property type="entry name" value="FancD2"/>
    <property type="match status" value="2"/>
</dbReference>
<dbReference type="GO" id="GO:0070182">
    <property type="term" value="F:DNA polymerase binding"/>
    <property type="evidence" value="ECO:0007669"/>
    <property type="project" value="TreeGrafter"/>
</dbReference>
<keyword evidence="2" id="KW-1017">Isopeptide bond</keyword>
<gene>
    <name evidence="7" type="ORF">HNY73_012143</name>
</gene>
<dbReference type="GO" id="GO:0031573">
    <property type="term" value="P:mitotic intra-S DNA damage checkpoint signaling"/>
    <property type="evidence" value="ECO:0007669"/>
    <property type="project" value="TreeGrafter"/>
</dbReference>
<proteinExistence type="inferred from homology"/>
<dbReference type="PANTHER" id="PTHR32086">
    <property type="entry name" value="FANCONI ANEMIA GROUP D2 PROTEIN"/>
    <property type="match status" value="1"/>
</dbReference>
<evidence type="ECO:0000256" key="1">
    <source>
        <dbReference type="ARBA" id="ARBA00004123"/>
    </source>
</evidence>
<dbReference type="GO" id="GO:0005634">
    <property type="term" value="C:nucleus"/>
    <property type="evidence" value="ECO:0007669"/>
    <property type="project" value="UniProtKB-SubCell"/>
</dbReference>
<keyword evidence="8" id="KW-1185">Reference proteome</keyword>
<feature type="compositionally biased region" description="Polar residues" evidence="6">
    <location>
        <begin position="1418"/>
        <end position="1428"/>
    </location>
</feature>
<evidence type="ECO:0000313" key="8">
    <source>
        <dbReference type="Proteomes" id="UP000807504"/>
    </source>
</evidence>
<feature type="region of interest" description="Disordered" evidence="6">
    <location>
        <begin position="1392"/>
        <end position="1428"/>
    </location>
</feature>
<feature type="region of interest" description="Disordered" evidence="6">
    <location>
        <begin position="863"/>
        <end position="910"/>
    </location>
</feature>
<protein>
    <submittedName>
        <fullName evidence="7">Fanconi anemia group D2 protein like</fullName>
    </submittedName>
</protein>
<evidence type="ECO:0000256" key="5">
    <source>
        <dbReference type="ARBA" id="ARBA00093456"/>
    </source>
</evidence>
<comment type="caution">
    <text evidence="7">The sequence shown here is derived from an EMBL/GenBank/DDBJ whole genome shotgun (WGS) entry which is preliminary data.</text>
</comment>
<feature type="compositionally biased region" description="Basic and acidic residues" evidence="6">
    <location>
        <begin position="894"/>
        <end position="906"/>
    </location>
</feature>
<dbReference type="PANTHER" id="PTHR32086:SF0">
    <property type="entry name" value="FANCONI ANEMIA GROUP D2 PROTEIN"/>
    <property type="match status" value="1"/>
</dbReference>
<dbReference type="InterPro" id="IPR029448">
    <property type="entry name" value="FANCD2"/>
</dbReference>
<organism evidence="7 8">
    <name type="scientific">Argiope bruennichi</name>
    <name type="common">Wasp spider</name>
    <name type="synonym">Aranea bruennichi</name>
    <dbReference type="NCBI Taxonomy" id="94029"/>
    <lineage>
        <taxon>Eukaryota</taxon>
        <taxon>Metazoa</taxon>
        <taxon>Ecdysozoa</taxon>
        <taxon>Arthropoda</taxon>
        <taxon>Chelicerata</taxon>
        <taxon>Arachnida</taxon>
        <taxon>Araneae</taxon>
        <taxon>Araneomorphae</taxon>
        <taxon>Entelegynae</taxon>
        <taxon>Araneoidea</taxon>
        <taxon>Araneidae</taxon>
        <taxon>Argiope</taxon>
    </lineage>
</organism>
<dbReference type="GO" id="GO:0036297">
    <property type="term" value="P:interstrand cross-link repair"/>
    <property type="evidence" value="ECO:0007669"/>
    <property type="project" value="TreeGrafter"/>
</dbReference>
<comment type="subcellular location">
    <subcellularLocation>
        <location evidence="1">Nucleus</location>
    </subcellularLocation>
</comment>